<dbReference type="PANTHER" id="PTHR43358">
    <property type="entry name" value="ALPHA/BETA-HYDROLASE"/>
    <property type="match status" value="1"/>
</dbReference>
<dbReference type="PANTHER" id="PTHR43358:SF4">
    <property type="entry name" value="ALPHA_BETA HYDROLASE FOLD-1 DOMAIN-CONTAINING PROTEIN"/>
    <property type="match status" value="1"/>
</dbReference>
<dbReference type="AlphaFoldDB" id="A0A1S2M5Y7"/>
<accession>A0A1S2M5Y7</accession>
<dbReference type="InterPro" id="IPR052920">
    <property type="entry name" value="DNA-binding_regulatory"/>
</dbReference>
<gene>
    <name evidence="2" type="ORF">BKP45_10245</name>
</gene>
<organism evidence="2 3">
    <name type="scientific">Anaerobacillus alkalidiazotrophicus</name>
    <dbReference type="NCBI Taxonomy" id="472963"/>
    <lineage>
        <taxon>Bacteria</taxon>
        <taxon>Bacillati</taxon>
        <taxon>Bacillota</taxon>
        <taxon>Bacilli</taxon>
        <taxon>Bacillales</taxon>
        <taxon>Bacillaceae</taxon>
        <taxon>Anaerobacillus</taxon>
    </lineage>
</organism>
<dbReference type="SUPFAM" id="SSF53474">
    <property type="entry name" value="alpha/beta-Hydrolases"/>
    <property type="match status" value="1"/>
</dbReference>
<protein>
    <recommendedName>
        <fullName evidence="1">Serine aminopeptidase S33 domain-containing protein</fullName>
    </recommendedName>
</protein>
<evidence type="ECO:0000259" key="1">
    <source>
        <dbReference type="Pfam" id="PF12146"/>
    </source>
</evidence>
<dbReference type="STRING" id="472963.BKP45_10245"/>
<feature type="domain" description="Serine aminopeptidase S33" evidence="1">
    <location>
        <begin position="72"/>
        <end position="213"/>
    </location>
</feature>
<evidence type="ECO:0000313" key="2">
    <source>
        <dbReference type="EMBL" id="OIJ20182.1"/>
    </source>
</evidence>
<dbReference type="EMBL" id="MLQS01000015">
    <property type="protein sequence ID" value="OIJ20182.1"/>
    <property type="molecule type" value="Genomic_DNA"/>
</dbReference>
<dbReference type="InterPro" id="IPR022742">
    <property type="entry name" value="Hydrolase_4"/>
</dbReference>
<evidence type="ECO:0000313" key="3">
    <source>
        <dbReference type="Proteomes" id="UP000180057"/>
    </source>
</evidence>
<keyword evidence="3" id="KW-1185">Reference proteome</keyword>
<comment type="caution">
    <text evidence="2">The sequence shown here is derived from an EMBL/GenBank/DDBJ whole genome shotgun (WGS) entry which is preliminary data.</text>
</comment>
<name>A0A1S2M5Y7_9BACI</name>
<dbReference type="Pfam" id="PF12146">
    <property type="entry name" value="Hydrolase_4"/>
    <property type="match status" value="1"/>
</dbReference>
<reference evidence="2 3" key="1">
    <citation type="submission" date="2016-10" db="EMBL/GenBank/DDBJ databases">
        <title>Draft genome sequences of four alkaliphilic bacteria belonging to the Anaerobacillus genus.</title>
        <authorList>
            <person name="Bassil N.M."/>
            <person name="Lloyd J.R."/>
        </authorList>
    </citation>
    <scope>NUCLEOTIDE SEQUENCE [LARGE SCALE GENOMIC DNA]</scope>
    <source>
        <strain evidence="2 3">DSM 22531</strain>
    </source>
</reference>
<dbReference type="Proteomes" id="UP000180057">
    <property type="component" value="Unassembled WGS sequence"/>
</dbReference>
<dbReference type="InterPro" id="IPR029058">
    <property type="entry name" value="AB_hydrolase_fold"/>
</dbReference>
<dbReference type="Gene3D" id="3.40.50.1820">
    <property type="entry name" value="alpha/beta hydrolase"/>
    <property type="match status" value="1"/>
</dbReference>
<proteinExistence type="predicted"/>
<sequence length="304" mass="33698">MGRIILSITAIITLISIVVLAAIPPLIMGGMINQSVQFDTVYKSSDYGIEATELSLMTEDGYQISAFEVEVQSPKAVIIFISGIHNPSVTAFFGHAKMLSENGYASILYDMRAHGKSEGDVISLGHLETLDTQAVVNYIGSKEKYSELPIIIFGLSMGGAVAINSIGQIPELSGVISISAYSSWEDVFIENMVSAGAPKMLTIIQKPFVKLYTVKKFGLKTANIYPEKQIKNLGNRPALIMHSTEDSQIHFSNFERIIAQAPSHVETWTRQGDYHFFTTDFLQPENDKEYAQRVLMFLNNHFDD</sequence>